<comment type="caution">
    <text evidence="2">The sequence shown here is derived from an EMBL/GenBank/DDBJ whole genome shotgun (WGS) entry which is preliminary data.</text>
</comment>
<dbReference type="EMBL" id="BGZK01000166">
    <property type="protein sequence ID" value="GBP24880.1"/>
    <property type="molecule type" value="Genomic_DNA"/>
</dbReference>
<organism evidence="2 3">
    <name type="scientific">Eumeta variegata</name>
    <name type="common">Bagworm moth</name>
    <name type="synonym">Eumeta japonica</name>
    <dbReference type="NCBI Taxonomy" id="151549"/>
    <lineage>
        <taxon>Eukaryota</taxon>
        <taxon>Metazoa</taxon>
        <taxon>Ecdysozoa</taxon>
        <taxon>Arthropoda</taxon>
        <taxon>Hexapoda</taxon>
        <taxon>Insecta</taxon>
        <taxon>Pterygota</taxon>
        <taxon>Neoptera</taxon>
        <taxon>Endopterygota</taxon>
        <taxon>Lepidoptera</taxon>
        <taxon>Glossata</taxon>
        <taxon>Ditrysia</taxon>
        <taxon>Tineoidea</taxon>
        <taxon>Psychidae</taxon>
        <taxon>Oiketicinae</taxon>
        <taxon>Eumeta</taxon>
    </lineage>
</organism>
<dbReference type="Proteomes" id="UP000299102">
    <property type="component" value="Unassembled WGS sequence"/>
</dbReference>
<reference evidence="2 3" key="1">
    <citation type="journal article" date="2019" name="Commun. Biol.">
        <title>The bagworm genome reveals a unique fibroin gene that provides high tensile strength.</title>
        <authorList>
            <person name="Kono N."/>
            <person name="Nakamura H."/>
            <person name="Ohtoshi R."/>
            <person name="Tomita M."/>
            <person name="Numata K."/>
            <person name="Arakawa K."/>
        </authorList>
    </citation>
    <scope>NUCLEOTIDE SEQUENCE [LARGE SCALE GENOMIC DNA]</scope>
</reference>
<evidence type="ECO:0000313" key="3">
    <source>
        <dbReference type="Proteomes" id="UP000299102"/>
    </source>
</evidence>
<feature type="compositionally biased region" description="Polar residues" evidence="1">
    <location>
        <begin position="65"/>
        <end position="77"/>
    </location>
</feature>
<name>A0A4C1UFG2_EUMVA</name>
<keyword evidence="3" id="KW-1185">Reference proteome</keyword>
<feature type="region of interest" description="Disordered" evidence="1">
    <location>
        <begin position="65"/>
        <end position="94"/>
    </location>
</feature>
<protein>
    <submittedName>
        <fullName evidence="2">Uncharacterized protein</fullName>
    </submittedName>
</protein>
<proteinExistence type="predicted"/>
<gene>
    <name evidence="2" type="ORF">EVAR_14214_1</name>
</gene>
<dbReference type="AlphaFoldDB" id="A0A4C1UFG2"/>
<evidence type="ECO:0000256" key="1">
    <source>
        <dbReference type="SAM" id="MobiDB-lite"/>
    </source>
</evidence>
<sequence>MTSFAPGPAKAGGLHRSQKSLPMGELKNLFIRFVEQHGYEVSAAIENVLDAAVLRVNRRDSSPCLSACSSGKHSASAISFDDDSGSNKSDNTIIGSDKEAADSFKIVNRKKQEGLPPVAHVK</sequence>
<evidence type="ECO:0000313" key="2">
    <source>
        <dbReference type="EMBL" id="GBP24880.1"/>
    </source>
</evidence>
<accession>A0A4C1UFG2</accession>